<feature type="compositionally biased region" description="Polar residues" evidence="1">
    <location>
        <begin position="97"/>
        <end position="109"/>
    </location>
</feature>
<name>A0AAQ3KBS6_9LILI</name>
<feature type="compositionally biased region" description="Polar residues" evidence="1">
    <location>
        <begin position="59"/>
        <end position="76"/>
    </location>
</feature>
<dbReference type="EMBL" id="CP136893">
    <property type="protein sequence ID" value="WOL05560.1"/>
    <property type="molecule type" value="Genomic_DNA"/>
</dbReference>
<evidence type="ECO:0000313" key="3">
    <source>
        <dbReference type="Proteomes" id="UP001327560"/>
    </source>
</evidence>
<sequence>MEDSEFFPKNERYVFLFVGGDNANIVDKRNKLRAMIKANLIEDAANGKDLEDDDVGSYPTKSSQQSQLSETGSTVTELGGSSGEIDGPKEGRLYGSIASQGSTPRLTPP</sequence>
<feature type="region of interest" description="Disordered" evidence="1">
    <location>
        <begin position="45"/>
        <end position="109"/>
    </location>
</feature>
<gene>
    <name evidence="2" type="ORF">Cni_G14289</name>
</gene>
<dbReference type="AlphaFoldDB" id="A0AAQ3KBS6"/>
<protein>
    <submittedName>
        <fullName evidence="2">Uncharacterized protein</fullName>
    </submittedName>
</protein>
<dbReference type="GO" id="GO:0000462">
    <property type="term" value="P:maturation of SSU-rRNA from tricistronic rRNA transcript (SSU-rRNA, 5.8S rRNA, LSU-rRNA)"/>
    <property type="evidence" value="ECO:0007669"/>
    <property type="project" value="TreeGrafter"/>
</dbReference>
<evidence type="ECO:0000313" key="2">
    <source>
        <dbReference type="EMBL" id="WOL05560.1"/>
    </source>
</evidence>
<dbReference type="GO" id="GO:0005730">
    <property type="term" value="C:nucleolus"/>
    <property type="evidence" value="ECO:0007669"/>
    <property type="project" value="TreeGrafter"/>
</dbReference>
<organism evidence="2 3">
    <name type="scientific">Canna indica</name>
    <name type="common">Indian-shot</name>
    <dbReference type="NCBI Taxonomy" id="4628"/>
    <lineage>
        <taxon>Eukaryota</taxon>
        <taxon>Viridiplantae</taxon>
        <taxon>Streptophyta</taxon>
        <taxon>Embryophyta</taxon>
        <taxon>Tracheophyta</taxon>
        <taxon>Spermatophyta</taxon>
        <taxon>Magnoliopsida</taxon>
        <taxon>Liliopsida</taxon>
        <taxon>Zingiberales</taxon>
        <taxon>Cannaceae</taxon>
        <taxon>Canna</taxon>
    </lineage>
</organism>
<evidence type="ECO:0000256" key="1">
    <source>
        <dbReference type="SAM" id="MobiDB-lite"/>
    </source>
</evidence>
<dbReference type="InterPro" id="IPR050786">
    <property type="entry name" value="EFG1_rRNA-proc"/>
</dbReference>
<dbReference type="PANTHER" id="PTHR33911:SF1">
    <property type="entry name" value="RRNA-PROCESSING PROTEIN EFG1"/>
    <property type="match status" value="1"/>
</dbReference>
<reference evidence="2 3" key="1">
    <citation type="submission" date="2023-10" db="EMBL/GenBank/DDBJ databases">
        <title>Chromosome-scale genome assembly provides insights into flower coloration mechanisms of Canna indica.</title>
        <authorList>
            <person name="Li C."/>
        </authorList>
    </citation>
    <scope>NUCLEOTIDE SEQUENCE [LARGE SCALE GENOMIC DNA]</scope>
    <source>
        <tissue evidence="2">Flower</tissue>
    </source>
</reference>
<dbReference type="Proteomes" id="UP001327560">
    <property type="component" value="Chromosome 4"/>
</dbReference>
<accession>A0AAQ3KBS6</accession>
<dbReference type="PANTHER" id="PTHR33911">
    <property type="entry name" value="RRNA-PROCESSING PROTEIN EFG1"/>
    <property type="match status" value="1"/>
</dbReference>
<dbReference type="GO" id="GO:0030688">
    <property type="term" value="C:preribosome, small subunit precursor"/>
    <property type="evidence" value="ECO:0007669"/>
    <property type="project" value="TreeGrafter"/>
</dbReference>
<keyword evidence="3" id="KW-1185">Reference proteome</keyword>
<proteinExistence type="predicted"/>